<protein>
    <submittedName>
        <fullName evidence="2">Protein of uncharacterized function DUF262</fullName>
    </submittedName>
</protein>
<sequence length="992" mass="117899">MSYSIELWEEKINELGFTDWNIGTNIYTYLKNSVLVWLDKIEENDYILINYKENENKSIIHKIYFKNKEEIVFYDSRNDFISSAASKQLLDVLKSFSIIIEDEEKMHINKELIELKNKKFETNTTILKEFITKNFYNLIEKNVLSKIKELKNNNQIENKENTKTKLWWNLIRSYCSSINDDDKLIGIFTFLKKFDNKINSFYNDFFETFLFDKNNSKSIYIKNIIDNNINKFLEETKSITELEDTNWEEKYKIDFNSIKNKLEYTDKIKEKNNDLDIEINKGSLPFLITKTKIYDFFTSRQLSYKMPLFQRTYSWDSNMIKGLFESLLNDFLNNNERKNYSLLNNIILGQNNINQIIIDGQQRITSLILIILSLKKLAMKMDENDNSGVQDYLNPLIAKIGDMIRSFTQSDENYKAINDIVNNQLIEEAGKKENIKFKNTRFFKNWKEIIRLVDKKIKYISFLKDFLKYLLENTYFIVTYMPNLDDKKAINIFSNLNKYSKKLGVLDLFRNKINEIFGIESEEYIKTYNETINLYFRNSISDSSKDENISLILNFLNNLLTINQYQIKIEEIDENYSDNISNAFEKIEEIIKIYNNNEFKFAKKYESFVGDLITYLWENIIEFEYCTYGSITEIIKIIKDKKIYNKTFSAIEQIANNFYEKIKKYSYVNFQIYHISNGGAKTVFIPLIWTLAKEFEIFDFSKKELNENKVKEFSKYLAEIEKFSALWKIKFSGQSLTLQIRKICLKLKNDDGNLISPEQLYLELEKTIKELTIMSNAQKINELYKDLQNKLNAQIDESNYKNKKDTINLLYKIVLAKVSYGILLRNHETPQYFTKFKSKEEKNNNTINYIDYTYEHSLPKKLKPEDKKRLDLIGVKEHEIENIVKQIGNGCLLSDSDNKSLKNNFRKNYNYLNINNYSVAGGKTNFNKINFDQTLLSNDELIWSNEQIELPKIISVEDNKYENFKSFSNYILNRSKEIIKAYISILFYDLKK</sequence>
<dbReference type="Proteomes" id="UP000290243">
    <property type="component" value="Chromosome"/>
</dbReference>
<dbReference type="OrthoDB" id="395447at2"/>
<name>A0A449B3M2_9BACT</name>
<reference evidence="2 3" key="1">
    <citation type="submission" date="2019-01" db="EMBL/GenBank/DDBJ databases">
        <authorList>
            <consortium name="Pathogen Informatics"/>
        </authorList>
    </citation>
    <scope>NUCLEOTIDE SEQUENCE [LARGE SCALE GENOMIC DNA]</scope>
    <source>
        <strain evidence="2 3">NCTC10168</strain>
    </source>
</reference>
<dbReference type="AlphaFoldDB" id="A0A449B3M2"/>
<dbReference type="KEGG" id="mmau:NCTC10168_00115"/>
<evidence type="ECO:0000259" key="1">
    <source>
        <dbReference type="Pfam" id="PF03235"/>
    </source>
</evidence>
<evidence type="ECO:0000313" key="3">
    <source>
        <dbReference type="Proteomes" id="UP000290243"/>
    </source>
</evidence>
<organism evidence="2 3">
    <name type="scientific">Mycoplasmopsis maculosa</name>
    <dbReference type="NCBI Taxonomy" id="114885"/>
    <lineage>
        <taxon>Bacteria</taxon>
        <taxon>Bacillati</taxon>
        <taxon>Mycoplasmatota</taxon>
        <taxon>Mycoplasmoidales</taxon>
        <taxon>Metamycoplasmataceae</taxon>
        <taxon>Mycoplasmopsis</taxon>
    </lineage>
</organism>
<dbReference type="RefSeq" id="WP_129646105.1">
    <property type="nucleotide sequence ID" value="NZ_LR215037.1"/>
</dbReference>
<evidence type="ECO:0000313" key="2">
    <source>
        <dbReference type="EMBL" id="VEU75201.1"/>
    </source>
</evidence>
<dbReference type="Pfam" id="PF03235">
    <property type="entry name" value="GmrSD_N"/>
    <property type="match status" value="1"/>
</dbReference>
<dbReference type="InterPro" id="IPR004919">
    <property type="entry name" value="GmrSD_N"/>
</dbReference>
<dbReference type="PANTHER" id="PTHR35149">
    <property type="entry name" value="SLL5132 PROTEIN"/>
    <property type="match status" value="1"/>
</dbReference>
<dbReference type="EMBL" id="LR215037">
    <property type="protein sequence ID" value="VEU75201.1"/>
    <property type="molecule type" value="Genomic_DNA"/>
</dbReference>
<keyword evidence="3" id="KW-1185">Reference proteome</keyword>
<gene>
    <name evidence="2" type="ORF">NCTC10168_00115</name>
</gene>
<dbReference type="PANTHER" id="PTHR35149:SF1">
    <property type="entry name" value="DUF5655 DOMAIN-CONTAINING PROTEIN"/>
    <property type="match status" value="1"/>
</dbReference>
<accession>A0A449B3M2</accession>
<proteinExistence type="predicted"/>
<feature type="domain" description="GmrSD restriction endonucleases N-terminal" evidence="1">
    <location>
        <begin position="294"/>
        <end position="513"/>
    </location>
</feature>